<keyword evidence="2" id="KW-1185">Reference proteome</keyword>
<sequence>MKLTSVSFVETIVFNGVNWRPKAQCDDNPHFIIYRLQAPTTNCLEYISPECCRLWKSMVGFGHPKKYSAPHFGRALDRNSASVHANTAQTRQRGCRRNVTRVFDSHRCRLRVQAGRLKTDHAQSGLP</sequence>
<dbReference type="EMBL" id="JYDT01000187">
    <property type="protein sequence ID" value="KRY82128.1"/>
    <property type="molecule type" value="Genomic_DNA"/>
</dbReference>
<evidence type="ECO:0000313" key="1">
    <source>
        <dbReference type="EMBL" id="KRY82128.1"/>
    </source>
</evidence>
<comment type="caution">
    <text evidence="1">The sequence shown here is derived from an EMBL/GenBank/DDBJ whole genome shotgun (WGS) entry which is preliminary data.</text>
</comment>
<accession>A0A0V1F7T8</accession>
<protein>
    <submittedName>
        <fullName evidence="1">Uncharacterized protein</fullName>
    </submittedName>
</protein>
<dbReference type="AlphaFoldDB" id="A0A0V1F7T8"/>
<organism evidence="1 2">
    <name type="scientific">Trichinella pseudospiralis</name>
    <name type="common">Parasitic roundworm</name>
    <dbReference type="NCBI Taxonomy" id="6337"/>
    <lineage>
        <taxon>Eukaryota</taxon>
        <taxon>Metazoa</taxon>
        <taxon>Ecdysozoa</taxon>
        <taxon>Nematoda</taxon>
        <taxon>Enoplea</taxon>
        <taxon>Dorylaimia</taxon>
        <taxon>Trichinellida</taxon>
        <taxon>Trichinellidae</taxon>
        <taxon>Trichinella</taxon>
    </lineage>
</organism>
<reference evidence="1 2" key="1">
    <citation type="submission" date="2015-01" db="EMBL/GenBank/DDBJ databases">
        <title>Evolution of Trichinella species and genotypes.</title>
        <authorList>
            <person name="Korhonen P.K."/>
            <person name="Edoardo P."/>
            <person name="Giuseppe L.R."/>
            <person name="Gasser R.B."/>
        </authorList>
    </citation>
    <scope>NUCLEOTIDE SEQUENCE [LARGE SCALE GENOMIC DNA]</scope>
    <source>
        <strain evidence="1">ISS470</strain>
    </source>
</reference>
<gene>
    <name evidence="1" type="ORF">T4D_805</name>
</gene>
<name>A0A0V1F7T8_TRIPS</name>
<proteinExistence type="predicted"/>
<evidence type="ECO:0000313" key="2">
    <source>
        <dbReference type="Proteomes" id="UP000054995"/>
    </source>
</evidence>
<dbReference type="Proteomes" id="UP000054995">
    <property type="component" value="Unassembled WGS sequence"/>
</dbReference>